<dbReference type="Gene3D" id="6.10.250.3370">
    <property type="match status" value="1"/>
</dbReference>
<dbReference type="Pfam" id="PF04183">
    <property type="entry name" value="IucA_IucC"/>
    <property type="match status" value="1"/>
</dbReference>
<reference evidence="7 8" key="1">
    <citation type="submission" date="2019-06" db="EMBL/GenBank/DDBJ databases">
        <title>Sequencing the genomes of 1000 actinobacteria strains.</title>
        <authorList>
            <person name="Klenk H.-P."/>
        </authorList>
    </citation>
    <scope>NUCLEOTIDE SEQUENCE [LARGE SCALE GENOMIC DNA]</scope>
    <source>
        <strain evidence="7 8">DSM 24617</strain>
    </source>
</reference>
<dbReference type="UniPathway" id="UPA00011"/>
<dbReference type="Gene3D" id="1.10.510.40">
    <property type="match status" value="1"/>
</dbReference>
<comment type="similarity">
    <text evidence="3">Belongs to the IucA/IucC family.</text>
</comment>
<dbReference type="GO" id="GO:0019290">
    <property type="term" value="P:siderophore biosynthetic process"/>
    <property type="evidence" value="ECO:0007669"/>
    <property type="project" value="InterPro"/>
</dbReference>
<dbReference type="InterPro" id="IPR007310">
    <property type="entry name" value="Aerobactin_biosyn_IucA/IucC_N"/>
</dbReference>
<dbReference type="InterPro" id="IPR019432">
    <property type="entry name" value="Acyltransferase_MbtK/IucB-like"/>
</dbReference>
<evidence type="ECO:0000256" key="5">
    <source>
        <dbReference type="ARBA" id="ARBA00031122"/>
    </source>
</evidence>
<evidence type="ECO:0000313" key="7">
    <source>
        <dbReference type="EMBL" id="TQL33665.1"/>
    </source>
</evidence>
<dbReference type="SUPFAM" id="SSF55729">
    <property type="entry name" value="Acyl-CoA N-acyltransferases (Nat)"/>
    <property type="match status" value="1"/>
</dbReference>
<dbReference type="Gene3D" id="3.40.630.30">
    <property type="match status" value="1"/>
</dbReference>
<evidence type="ECO:0000256" key="2">
    <source>
        <dbReference type="ARBA" id="ARBA00005102"/>
    </source>
</evidence>
<dbReference type="PANTHER" id="PTHR34384:SF6">
    <property type="entry name" value="STAPHYLOFERRIN B SYNTHASE"/>
    <property type="match status" value="1"/>
</dbReference>
<dbReference type="InterPro" id="IPR022770">
    <property type="entry name" value="IucA/IucC-like_C"/>
</dbReference>
<dbReference type="Pfam" id="PF06276">
    <property type="entry name" value="FhuF"/>
    <property type="match status" value="1"/>
</dbReference>
<dbReference type="PANTHER" id="PTHR34384">
    <property type="entry name" value="L-2,3-DIAMINOPROPANOATE--CITRATE LIGASE"/>
    <property type="match status" value="1"/>
</dbReference>
<dbReference type="Gene3D" id="3.30.310.280">
    <property type="match status" value="1"/>
</dbReference>
<comment type="caution">
    <text evidence="7">The sequence shown here is derived from an EMBL/GenBank/DDBJ whole genome shotgun (WGS) entry which is preliminary data.</text>
</comment>
<gene>
    <name evidence="7" type="ORF">FB554_1816</name>
</gene>
<accession>A0A542XCX7</accession>
<evidence type="ECO:0000256" key="3">
    <source>
        <dbReference type="ARBA" id="ARBA00007832"/>
    </source>
</evidence>
<comment type="pathway">
    <text evidence="2">Siderophore biosynthesis; mycobactin biosynthesis.</text>
</comment>
<evidence type="ECO:0000256" key="4">
    <source>
        <dbReference type="ARBA" id="ARBA00020586"/>
    </source>
</evidence>
<dbReference type="RefSeq" id="WP_142005655.1">
    <property type="nucleotide sequence ID" value="NZ_CAJTBP010000001.1"/>
</dbReference>
<protein>
    <recommendedName>
        <fullName evidence="4">Lysine N-acyltransferase MbtK</fullName>
    </recommendedName>
    <alternativeName>
        <fullName evidence="5">Mycobactin synthase protein K</fullName>
    </alternativeName>
</protein>
<organism evidence="7 8">
    <name type="scientific">Barrientosiimonas humi</name>
    <dbReference type="NCBI Taxonomy" id="999931"/>
    <lineage>
        <taxon>Bacteria</taxon>
        <taxon>Bacillati</taxon>
        <taxon>Actinomycetota</taxon>
        <taxon>Actinomycetes</taxon>
        <taxon>Micrococcales</taxon>
        <taxon>Dermacoccaceae</taxon>
        <taxon>Barrientosiimonas</taxon>
    </lineage>
</organism>
<dbReference type="Proteomes" id="UP000318336">
    <property type="component" value="Unassembled WGS sequence"/>
</dbReference>
<keyword evidence="8" id="KW-1185">Reference proteome</keyword>
<dbReference type="AlphaFoldDB" id="A0A542XCX7"/>
<dbReference type="Pfam" id="PF13523">
    <property type="entry name" value="Acetyltransf_8"/>
    <property type="match status" value="1"/>
</dbReference>
<dbReference type="OrthoDB" id="495728at2"/>
<dbReference type="EMBL" id="VFOK01000001">
    <property type="protein sequence ID" value="TQL33665.1"/>
    <property type="molecule type" value="Genomic_DNA"/>
</dbReference>
<dbReference type="GO" id="GO:0016746">
    <property type="term" value="F:acyltransferase activity"/>
    <property type="evidence" value="ECO:0007669"/>
    <property type="project" value="InterPro"/>
</dbReference>
<comment type="function">
    <text evidence="1">Acyltransferase required for the direct transfer of medium- to long-chain fatty acyl moieties from a carrier protein (MbtL) on to the epsilon-amino group of lysine residue in the mycobactin core.</text>
</comment>
<dbReference type="InterPro" id="IPR037455">
    <property type="entry name" value="LucA/IucC-like"/>
</dbReference>
<evidence type="ECO:0000313" key="8">
    <source>
        <dbReference type="Proteomes" id="UP000318336"/>
    </source>
</evidence>
<dbReference type="SMART" id="SM01006">
    <property type="entry name" value="AlcB"/>
    <property type="match status" value="1"/>
</dbReference>
<dbReference type="GO" id="GO:0016881">
    <property type="term" value="F:acid-amino acid ligase activity"/>
    <property type="evidence" value="ECO:0007669"/>
    <property type="project" value="UniProtKB-ARBA"/>
</dbReference>
<name>A0A542XCX7_9MICO</name>
<sequence length="778" mass="86759">MTLLDAEVAVGLPWESPLGRVDARPVEPERDLALLHRWVTHPRSRFWGMQGWSTEQVREELEGIAASTHHDAWLLDLDGEPIALAETYDPERSPLQGRYDVEDGDLGMHVLVAPPRTPRTGTTDVVMTAVMRWCLRDPRVQRVVVEPDATNDAILAKNLRAGFRSRGLVQLPDKTALLSVATRTDFADSALARQFLRGRPSPAPHLNREAMSAAQRDLVTKALRELVHERLIRPEPVDGRWRVDTGTTTYDFAASAHPLEHLAIDPASVRRLGPDGAELDLDAQALVLELRSALGIPGDLVDIYLEEVASTLQAAAWMHDQRQPSAAELVEADAQTIERSMTGHPSFIATNGRIGFGLDDYAAFAPEAGRPFSPFWVAVRKTDSRLSLGEGLDEDAFYARELGPDHDRFRALLRESGRDPEEFRFMPVHPWQWQHKLAITYAPAVARGELVPLGEGRDRYQAQQSIRTLFNLDHPERSFVKLALSVQNMGFLRGLSARYMAATPAINDWVHELVEGDADLREVGFSVLREHAAIGWTGGVHAQLDPSSAYAKMTAALWRESPVPRLQPGERLATMASLLHVDQQRESLAAQLIRASGCAPAQWLGDYLRAYLRPVLHCLLAHDLAFMPHGENLILVLREHRVVRVIMKDIGEEVMVMSDRPLPEAVARIRQPADREEREMAIFTDVFDGFLRHLGATLSQVGVIDDDAFWEVVAGVVRDHRADHPGLHDGFDFFRAQFSHSCLNRLQLRNTRQMVDLTDQSGSLIHVGPIANPIAGRG</sequence>
<evidence type="ECO:0000259" key="6">
    <source>
        <dbReference type="SMART" id="SM01006"/>
    </source>
</evidence>
<feature type="domain" description="Acyltransferase MbtK/IucB-like conserved" evidence="6">
    <location>
        <begin position="24"/>
        <end position="71"/>
    </location>
</feature>
<evidence type="ECO:0000256" key="1">
    <source>
        <dbReference type="ARBA" id="ARBA00003818"/>
    </source>
</evidence>
<dbReference type="InterPro" id="IPR016181">
    <property type="entry name" value="Acyl_CoA_acyltransferase"/>
</dbReference>
<proteinExistence type="inferred from homology"/>